<dbReference type="GO" id="GO:0004096">
    <property type="term" value="F:catalase activity"/>
    <property type="evidence" value="ECO:0007669"/>
    <property type="project" value="InterPro"/>
</dbReference>
<evidence type="ECO:0000256" key="1">
    <source>
        <dbReference type="SAM" id="MobiDB-lite"/>
    </source>
</evidence>
<dbReference type="Pfam" id="PF00199">
    <property type="entry name" value="Catalase"/>
    <property type="match status" value="1"/>
</dbReference>
<feature type="domain" description="Catalase core" evidence="2">
    <location>
        <begin position="26"/>
        <end position="65"/>
    </location>
</feature>
<keyword evidence="4" id="KW-1185">Reference proteome</keyword>
<organism evidence="3 4">
    <name type="scientific">Diabrotica balteata</name>
    <name type="common">Banded cucumber beetle</name>
    <dbReference type="NCBI Taxonomy" id="107213"/>
    <lineage>
        <taxon>Eukaryota</taxon>
        <taxon>Metazoa</taxon>
        <taxon>Ecdysozoa</taxon>
        <taxon>Arthropoda</taxon>
        <taxon>Hexapoda</taxon>
        <taxon>Insecta</taxon>
        <taxon>Pterygota</taxon>
        <taxon>Neoptera</taxon>
        <taxon>Endopterygota</taxon>
        <taxon>Coleoptera</taxon>
        <taxon>Polyphaga</taxon>
        <taxon>Cucujiformia</taxon>
        <taxon>Chrysomeloidea</taxon>
        <taxon>Chrysomelidae</taxon>
        <taxon>Galerucinae</taxon>
        <taxon>Diabroticina</taxon>
        <taxon>Diabroticites</taxon>
        <taxon>Diabrotica</taxon>
    </lineage>
</organism>
<evidence type="ECO:0000313" key="3">
    <source>
        <dbReference type="EMBL" id="CAG9834442.1"/>
    </source>
</evidence>
<dbReference type="AlphaFoldDB" id="A0A9N9T0I7"/>
<dbReference type="OrthoDB" id="6880011at2759"/>
<dbReference type="Gene3D" id="4.10.91.20">
    <property type="match status" value="1"/>
</dbReference>
<feature type="compositionally biased region" description="Basic and acidic residues" evidence="1">
    <location>
        <begin position="15"/>
        <end position="24"/>
    </location>
</feature>
<reference evidence="3" key="1">
    <citation type="submission" date="2022-01" db="EMBL/GenBank/DDBJ databases">
        <authorList>
            <person name="King R."/>
        </authorList>
    </citation>
    <scope>NUCLEOTIDE SEQUENCE</scope>
</reference>
<sequence>MSHRDPSANQLLEYARKQGNKPDRLTTSGGNPVAEKDASLTVGYHGPTLLQDWVLIDELSHFSRETNT</sequence>
<accession>A0A9N9T0I7</accession>
<protein>
    <recommendedName>
        <fullName evidence="2">Catalase core domain-containing protein</fullName>
    </recommendedName>
</protein>
<feature type="region of interest" description="Disordered" evidence="1">
    <location>
        <begin position="15"/>
        <end position="34"/>
    </location>
</feature>
<evidence type="ECO:0000313" key="4">
    <source>
        <dbReference type="Proteomes" id="UP001153709"/>
    </source>
</evidence>
<evidence type="ECO:0000259" key="2">
    <source>
        <dbReference type="Pfam" id="PF00199"/>
    </source>
</evidence>
<dbReference type="InterPro" id="IPR020835">
    <property type="entry name" value="Catalase_sf"/>
</dbReference>
<dbReference type="EMBL" id="OU898280">
    <property type="protein sequence ID" value="CAG9834442.1"/>
    <property type="molecule type" value="Genomic_DNA"/>
</dbReference>
<dbReference type="InterPro" id="IPR011614">
    <property type="entry name" value="Catalase_core"/>
</dbReference>
<dbReference type="SUPFAM" id="SSF56634">
    <property type="entry name" value="Heme-dependent catalase-like"/>
    <property type="match status" value="1"/>
</dbReference>
<dbReference type="Proteomes" id="UP001153709">
    <property type="component" value="Chromosome 5"/>
</dbReference>
<gene>
    <name evidence="3" type="ORF">DIABBA_LOCUS7743</name>
</gene>
<name>A0A9N9T0I7_DIABA</name>
<proteinExistence type="predicted"/>
<dbReference type="GO" id="GO:0020037">
    <property type="term" value="F:heme binding"/>
    <property type="evidence" value="ECO:0007669"/>
    <property type="project" value="InterPro"/>
</dbReference>